<keyword evidence="3" id="KW-1185">Reference proteome</keyword>
<dbReference type="InterPro" id="IPR010905">
    <property type="entry name" value="Glyco_hydro_88"/>
</dbReference>
<dbReference type="SUPFAM" id="SSF48208">
    <property type="entry name" value="Six-hairpin glycosidases"/>
    <property type="match status" value="1"/>
</dbReference>
<dbReference type="EMBL" id="BAABRI010000011">
    <property type="protein sequence ID" value="GAA5482945.1"/>
    <property type="molecule type" value="Genomic_DNA"/>
</dbReference>
<reference evidence="2 3" key="1">
    <citation type="submission" date="2024-02" db="EMBL/GenBank/DDBJ databases">
        <title>Haloferula sargassicola NBRC 104335.</title>
        <authorList>
            <person name="Ichikawa N."/>
            <person name="Katano-Makiyama Y."/>
            <person name="Hidaka K."/>
        </authorList>
    </citation>
    <scope>NUCLEOTIDE SEQUENCE [LARGE SCALE GENOMIC DNA]</scope>
    <source>
        <strain evidence="2 3">NBRC 104335</strain>
    </source>
</reference>
<keyword evidence="1" id="KW-0378">Hydrolase</keyword>
<dbReference type="InterPro" id="IPR008928">
    <property type="entry name" value="6-hairpin_glycosidase_sf"/>
</dbReference>
<evidence type="ECO:0000313" key="2">
    <source>
        <dbReference type="EMBL" id="GAA5482945.1"/>
    </source>
</evidence>
<accession>A0ABP9UMZ0</accession>
<sequence length="645" mass="72022">MGTAATAELTTDGVLTDMKRAADWQLEHPSDHPITDWTQAPYFLGLLQLHQVSGETKYLEAVKDFGQRVDYEPGKLVLHPDDHAVMQAWLGLYEMDRDLAKLKPTIQRFDQIKAKLLGKPAVSDSGGTFTFSWCDTLFMSPPVWAHLSEITGDDRFLEWSDREWWTCTDILYDPQHCLYYRDRRFFDHRSEGGHKVFWSRGNGWVIGGLVHVLDYLPADHPSREKYLGLYHDMMHALVKLQNKDGLWRTSLLDPDGKVGEASGTAFFVYGMAWGLNRGLLEKDIFQPALEKGWQALEGCIQQDGMLGFVQRIGDRPDAAGPPSTEVYGTGALLLAGSEIVRGLDPSKARPDLASFEGVKLPDRFLRETPRVVVRYVPERMDDFAFENDKVAFRAYGPALRSGPEDGGIDAWLKRVPYPVLDKWYLEDVTQLTEYQTAEASKRAEWGAKTYHADQGEGYDAYKVGDTRGCGGIALWIDGKPANLETWASFKILEDGPDQGVFELSYENPLPDGRVARETKRVTIVMGRHLIDCVSSFTIDGRPGVFEVAIGLKHQTAEADFIASPATGRFALWETLDDLGLGTGVVVDPAQVVTTTAQGAGEDVQSLVIAKTDDQGRIAWSTGFGWEGQGGIKTKQDWIDYLRDAR</sequence>
<protein>
    <recommendedName>
        <fullName evidence="4">Glycosyl hydrolase family 88</fullName>
    </recommendedName>
</protein>
<evidence type="ECO:0008006" key="4">
    <source>
        <dbReference type="Google" id="ProtNLM"/>
    </source>
</evidence>
<dbReference type="Proteomes" id="UP001476282">
    <property type="component" value="Unassembled WGS sequence"/>
</dbReference>
<gene>
    <name evidence="2" type="ORF">Hsar01_02171</name>
</gene>
<dbReference type="Pfam" id="PF07470">
    <property type="entry name" value="Glyco_hydro_88"/>
    <property type="match status" value="1"/>
</dbReference>
<dbReference type="Pfam" id="PF16153">
    <property type="entry name" value="DUF4861"/>
    <property type="match status" value="1"/>
</dbReference>
<evidence type="ECO:0000313" key="3">
    <source>
        <dbReference type="Proteomes" id="UP001476282"/>
    </source>
</evidence>
<name>A0ABP9UMZ0_9BACT</name>
<dbReference type="PANTHER" id="PTHR33886">
    <property type="entry name" value="UNSATURATED RHAMNOGALACTURONAN HYDROLASE (EUROFUNG)"/>
    <property type="match status" value="1"/>
</dbReference>
<dbReference type="Gene3D" id="1.50.10.10">
    <property type="match status" value="1"/>
</dbReference>
<dbReference type="PANTHER" id="PTHR33886:SF8">
    <property type="entry name" value="UNSATURATED RHAMNOGALACTURONAN HYDROLASE (EUROFUNG)"/>
    <property type="match status" value="1"/>
</dbReference>
<comment type="caution">
    <text evidence="2">The sequence shown here is derived from an EMBL/GenBank/DDBJ whole genome shotgun (WGS) entry which is preliminary data.</text>
</comment>
<dbReference type="InterPro" id="IPR012341">
    <property type="entry name" value="6hp_glycosidase-like_sf"/>
</dbReference>
<dbReference type="InterPro" id="IPR032342">
    <property type="entry name" value="DUF4861"/>
</dbReference>
<dbReference type="InterPro" id="IPR052043">
    <property type="entry name" value="PolySaccharide_Degr_Enz"/>
</dbReference>
<evidence type="ECO:0000256" key="1">
    <source>
        <dbReference type="ARBA" id="ARBA00022801"/>
    </source>
</evidence>
<organism evidence="2 3">
    <name type="scientific">Haloferula sargassicola</name>
    <dbReference type="NCBI Taxonomy" id="490096"/>
    <lineage>
        <taxon>Bacteria</taxon>
        <taxon>Pseudomonadati</taxon>
        <taxon>Verrucomicrobiota</taxon>
        <taxon>Verrucomicrobiia</taxon>
        <taxon>Verrucomicrobiales</taxon>
        <taxon>Verrucomicrobiaceae</taxon>
        <taxon>Haloferula</taxon>
    </lineage>
</organism>
<proteinExistence type="predicted"/>